<evidence type="ECO:0000313" key="2">
    <source>
        <dbReference type="WBParaSite" id="PS1159_v2.g13358.t2"/>
    </source>
</evidence>
<evidence type="ECO:0000313" key="1">
    <source>
        <dbReference type="Proteomes" id="UP000887580"/>
    </source>
</evidence>
<sequence>MDDAKHMALLFFVDHLVQKNGIRTIHDLSCQFGARGFSPEMREAVGTTQEGLTDFLQSHPSLFTVEGDQVILKGHGEMDGKNQLMKMPSTGRNRDYEHEAVEFFEQKLNKFGPELLIKSLLGHRSQAAPEVRLVSGRHLKEFTEFLQQQVDNFVVEGDRVRLKNMPEPSEEAVELDDEGMPLSGVKAKQAAVDYLKSVLEQQAAVDYLKSVLEQNEDTPIPLESFYKKFCDRFPHSVRQEVATNPKELLAFLKLNRNIFFIRSNRVSLVKIRPEDGSESGRSTDSADSPTNLMENNNMLFPLNKENLHRIHLIKALKPAQDAFNQIVSDLDNQGEKFIGIDFKIVTLQNDEYLSFIIVATCSRVFVFDLKNSSSILLESGIKDLLESDSVLKVMHDIKRVANVLAHQYSVNMRNVFDTQIAHAVLQHEKFGKPFNELRAISFLNLQRVYYPQSIMMSDLSPRKLSQPINWHNCTMDNDVLLAASEECHTIVSALYRLLNSQLPVHSRTQFHDKCFEALIPSANKPPPQIHGHATSPLMQNGVYRPPQRRTTTTTNGVSSPKQQVRTPPPPPTQTPPPPSTSSITFNKPKMVDMSTQTFSTGEIQCINVYFDN</sequence>
<dbReference type="WBParaSite" id="PS1159_v2.g13358.t2">
    <property type="protein sequence ID" value="PS1159_v2.g13358.t2"/>
    <property type="gene ID" value="PS1159_v2.g13358"/>
</dbReference>
<proteinExistence type="predicted"/>
<dbReference type="Proteomes" id="UP000887580">
    <property type="component" value="Unplaced"/>
</dbReference>
<name>A0AC35F348_9BILA</name>
<accession>A0AC35F348</accession>
<reference evidence="2" key="1">
    <citation type="submission" date="2022-11" db="UniProtKB">
        <authorList>
            <consortium name="WormBaseParasite"/>
        </authorList>
    </citation>
    <scope>IDENTIFICATION</scope>
</reference>
<organism evidence="1 2">
    <name type="scientific">Panagrolaimus sp. PS1159</name>
    <dbReference type="NCBI Taxonomy" id="55785"/>
    <lineage>
        <taxon>Eukaryota</taxon>
        <taxon>Metazoa</taxon>
        <taxon>Ecdysozoa</taxon>
        <taxon>Nematoda</taxon>
        <taxon>Chromadorea</taxon>
        <taxon>Rhabditida</taxon>
        <taxon>Tylenchina</taxon>
        <taxon>Panagrolaimomorpha</taxon>
        <taxon>Panagrolaimoidea</taxon>
        <taxon>Panagrolaimidae</taxon>
        <taxon>Panagrolaimus</taxon>
    </lineage>
</organism>
<protein>
    <submittedName>
        <fullName evidence="2">3'-5' exonuclease domain-containing protein</fullName>
    </submittedName>
</protein>